<sequence length="242" mass="28546">MIKFFRKIRYDLMKQNKMSKYFKYAIGEILLVVMGILIALQINNWNERRKETNSGNQFLKNIQSDLEQDILLADSVLKINSQSFSIISSIDSIFHSQSYFEAEKYEQLFGVPDTLLFNIVFYRDPSFRSINSSYKSLIADGKSGLVKNRQLFQEIQQLYNENHERLSSTYEVIKNLEERIGWAYPIEKMRWSYADLKGAKDKKIFADLISLTEQKYWYALNLIRVKNRSQEVISLIDKELAQ</sequence>
<protein>
    <submittedName>
        <fullName evidence="2">DUF6090 family protein</fullName>
    </submittedName>
</protein>
<dbReference type="Proteomes" id="UP001259492">
    <property type="component" value="Unassembled WGS sequence"/>
</dbReference>
<dbReference type="EMBL" id="JAVRIA010000003">
    <property type="protein sequence ID" value="MDT0558286.1"/>
    <property type="molecule type" value="Genomic_DNA"/>
</dbReference>
<comment type="caution">
    <text evidence="2">The sequence shown here is derived from an EMBL/GenBank/DDBJ whole genome shotgun (WGS) entry which is preliminary data.</text>
</comment>
<evidence type="ECO:0000313" key="3">
    <source>
        <dbReference type="Proteomes" id="UP001259492"/>
    </source>
</evidence>
<keyword evidence="1" id="KW-0812">Transmembrane</keyword>
<keyword evidence="3" id="KW-1185">Reference proteome</keyword>
<reference evidence="2 3" key="1">
    <citation type="submission" date="2023-09" db="EMBL/GenBank/DDBJ databases">
        <authorList>
            <person name="Rey-Velasco X."/>
        </authorList>
    </citation>
    <scope>NUCLEOTIDE SEQUENCE [LARGE SCALE GENOMIC DNA]</scope>
    <source>
        <strain evidence="2 3">W332</strain>
    </source>
</reference>
<organism evidence="2 3">
    <name type="scientific">Microcosmobacter mediterraneus</name>
    <dbReference type="NCBI Taxonomy" id="3075607"/>
    <lineage>
        <taxon>Bacteria</taxon>
        <taxon>Pseudomonadati</taxon>
        <taxon>Bacteroidota</taxon>
        <taxon>Flavobacteriia</taxon>
        <taxon>Flavobacteriales</taxon>
        <taxon>Flavobacteriaceae</taxon>
        <taxon>Microcosmobacter</taxon>
    </lineage>
</organism>
<dbReference type="InterPro" id="IPR045749">
    <property type="entry name" value="DUF6090"/>
</dbReference>
<keyword evidence="1" id="KW-1133">Transmembrane helix</keyword>
<evidence type="ECO:0000313" key="2">
    <source>
        <dbReference type="EMBL" id="MDT0558286.1"/>
    </source>
</evidence>
<accession>A0ABU2YJF8</accession>
<name>A0ABU2YJF8_9FLAO</name>
<keyword evidence="1" id="KW-0472">Membrane</keyword>
<feature type="transmembrane region" description="Helical" evidence="1">
    <location>
        <begin position="21"/>
        <end position="42"/>
    </location>
</feature>
<dbReference type="Pfam" id="PF19578">
    <property type="entry name" value="DUF6090"/>
    <property type="match status" value="1"/>
</dbReference>
<proteinExistence type="predicted"/>
<evidence type="ECO:0000256" key="1">
    <source>
        <dbReference type="SAM" id="Phobius"/>
    </source>
</evidence>
<dbReference type="RefSeq" id="WP_311427060.1">
    <property type="nucleotide sequence ID" value="NZ_JAVRIA010000003.1"/>
</dbReference>
<gene>
    <name evidence="2" type="ORF">RM697_06500</name>
</gene>